<dbReference type="EMBL" id="CP043329">
    <property type="protein sequence ID" value="QEK52482.1"/>
    <property type="molecule type" value="Genomic_DNA"/>
</dbReference>
<protein>
    <submittedName>
        <fullName evidence="2">Type IX secretion system membrane protein PorP/SprF</fullName>
    </submittedName>
</protein>
<evidence type="ECO:0000313" key="2">
    <source>
        <dbReference type="EMBL" id="QEK52482.1"/>
    </source>
</evidence>
<accession>A0A5C0VKT7</accession>
<evidence type="ECO:0000256" key="1">
    <source>
        <dbReference type="SAM" id="SignalP"/>
    </source>
</evidence>
<feature type="signal peptide" evidence="1">
    <location>
        <begin position="1"/>
        <end position="22"/>
    </location>
</feature>
<reference evidence="2 3" key="1">
    <citation type="submission" date="2019-08" db="EMBL/GenBank/DDBJ databases">
        <title>Pedobacter sp. nov., isolated from Han river, South Korea.</title>
        <authorList>
            <person name="Lee D.-H."/>
            <person name="Kim Y.-S."/>
            <person name="Hwang E.-M."/>
            <person name="Le Tran T.C."/>
            <person name="Cha C.-J."/>
        </authorList>
    </citation>
    <scope>NUCLEOTIDE SEQUENCE [LARGE SCALE GENOMIC DNA]</scope>
    <source>
        <strain evidence="2 3">CJ43</strain>
    </source>
</reference>
<evidence type="ECO:0000313" key="3">
    <source>
        <dbReference type="Proteomes" id="UP000323653"/>
    </source>
</evidence>
<keyword evidence="3" id="KW-1185">Reference proteome</keyword>
<dbReference type="InterPro" id="IPR019861">
    <property type="entry name" value="PorP/SprF_Bacteroidetes"/>
</dbReference>
<sequence length="290" mass="32448">MRKYIKTILLMIAVLMGEKVSAQISPMKSQYYQNPYLVNAAMAGYNGKLNVFANYSDQWNKIDGAPVLMSFSGSGRITEKAAIGFNYMSDKAGLLRRSQAMGSYAYKVNLSGEESLRFGVSLSWAQNRFDQGDATSNGNLDPAFAAYNNQRSYLDGNFGVAYIGKKIEAQFSYLNLNNKRQNQFSSVNYATFYSALSYKIDLVNDGSLMLKPLIAYRGVKGFENQWDVATELSIEQLKVYTMYHSNKTFTGGFGFLHQKKLLLSIMYSTEPQGLQGLTGGQFDLVLGYQF</sequence>
<organism evidence="2 3">
    <name type="scientific">Pedobacter aquae</name>
    <dbReference type="NCBI Taxonomy" id="2605747"/>
    <lineage>
        <taxon>Bacteria</taxon>
        <taxon>Pseudomonadati</taxon>
        <taxon>Bacteroidota</taxon>
        <taxon>Sphingobacteriia</taxon>
        <taxon>Sphingobacteriales</taxon>
        <taxon>Sphingobacteriaceae</taxon>
        <taxon>Pedobacter</taxon>
    </lineage>
</organism>
<dbReference type="Proteomes" id="UP000323653">
    <property type="component" value="Chromosome"/>
</dbReference>
<gene>
    <name evidence="2" type="ORF">FYC62_13065</name>
</gene>
<dbReference type="RefSeq" id="WP_081659234.1">
    <property type="nucleotide sequence ID" value="NZ_CP043329.1"/>
</dbReference>
<dbReference type="KEGG" id="pej:FYC62_13065"/>
<dbReference type="NCBIfam" id="TIGR03519">
    <property type="entry name" value="T9SS_PorP_fam"/>
    <property type="match status" value="1"/>
</dbReference>
<dbReference type="AlphaFoldDB" id="A0A5C0VKT7"/>
<proteinExistence type="predicted"/>
<dbReference type="Pfam" id="PF11751">
    <property type="entry name" value="PorP_SprF"/>
    <property type="match status" value="1"/>
</dbReference>
<feature type="chain" id="PRO_5022911444" evidence="1">
    <location>
        <begin position="23"/>
        <end position="290"/>
    </location>
</feature>
<name>A0A5C0VKT7_9SPHI</name>
<keyword evidence="1" id="KW-0732">Signal</keyword>